<accession>A0A0R0A6N2</accession>
<dbReference type="InterPro" id="IPR018076">
    <property type="entry name" value="T2SS_GspF_dom"/>
</dbReference>
<evidence type="ECO:0000313" key="9">
    <source>
        <dbReference type="Proteomes" id="UP000051802"/>
    </source>
</evidence>
<keyword evidence="2" id="KW-1003">Cell membrane</keyword>
<protein>
    <recommendedName>
        <fullName evidence="7">Type II secretion system protein GspF domain-containing protein</fullName>
    </recommendedName>
</protein>
<evidence type="ECO:0000256" key="4">
    <source>
        <dbReference type="ARBA" id="ARBA00022989"/>
    </source>
</evidence>
<proteinExistence type="predicted"/>
<feature type="domain" description="Type II secretion system protein GspF" evidence="7">
    <location>
        <begin position="153"/>
        <end position="276"/>
    </location>
</feature>
<dbReference type="PANTHER" id="PTHR35007">
    <property type="entry name" value="INTEGRAL MEMBRANE PROTEIN-RELATED"/>
    <property type="match status" value="1"/>
</dbReference>
<evidence type="ECO:0000256" key="3">
    <source>
        <dbReference type="ARBA" id="ARBA00022692"/>
    </source>
</evidence>
<evidence type="ECO:0000256" key="1">
    <source>
        <dbReference type="ARBA" id="ARBA00004651"/>
    </source>
</evidence>
<dbReference type="PANTHER" id="PTHR35007:SF1">
    <property type="entry name" value="PILUS ASSEMBLY PROTEIN"/>
    <property type="match status" value="1"/>
</dbReference>
<organism evidence="8 9">
    <name type="scientific">Stenotrophomonas panacihumi</name>
    <dbReference type="NCBI Taxonomy" id="676599"/>
    <lineage>
        <taxon>Bacteria</taxon>
        <taxon>Pseudomonadati</taxon>
        <taxon>Pseudomonadota</taxon>
        <taxon>Gammaproteobacteria</taxon>
        <taxon>Lysobacterales</taxon>
        <taxon>Lysobacteraceae</taxon>
        <taxon>Stenotrophomonas</taxon>
    </lineage>
</organism>
<dbReference type="Pfam" id="PF00482">
    <property type="entry name" value="T2SSF"/>
    <property type="match status" value="1"/>
</dbReference>
<keyword evidence="9" id="KW-1185">Reference proteome</keyword>
<dbReference type="GO" id="GO:0005886">
    <property type="term" value="C:plasma membrane"/>
    <property type="evidence" value="ECO:0007669"/>
    <property type="project" value="UniProtKB-SubCell"/>
</dbReference>
<dbReference type="EMBL" id="LLXU01000137">
    <property type="protein sequence ID" value="KRG37326.1"/>
    <property type="molecule type" value="Genomic_DNA"/>
</dbReference>
<keyword evidence="3 6" id="KW-0812">Transmembrane</keyword>
<comment type="subcellular location">
    <subcellularLocation>
        <location evidence="1">Cell membrane</location>
        <topology evidence="1">Multi-pass membrane protein</topology>
    </subcellularLocation>
</comment>
<evidence type="ECO:0000313" key="8">
    <source>
        <dbReference type="EMBL" id="KRG37326.1"/>
    </source>
</evidence>
<comment type="caution">
    <text evidence="8">The sequence shown here is derived from an EMBL/GenBank/DDBJ whole genome shotgun (WGS) entry which is preliminary data.</text>
</comment>
<dbReference type="RefSeq" id="WP_057649362.1">
    <property type="nucleotide sequence ID" value="NZ_LLXU01000137.1"/>
</dbReference>
<evidence type="ECO:0000259" key="7">
    <source>
        <dbReference type="Pfam" id="PF00482"/>
    </source>
</evidence>
<feature type="transmembrane region" description="Helical" evidence="6">
    <location>
        <begin position="294"/>
        <end position="314"/>
    </location>
</feature>
<evidence type="ECO:0000256" key="5">
    <source>
        <dbReference type="ARBA" id="ARBA00023136"/>
    </source>
</evidence>
<reference evidence="8 9" key="1">
    <citation type="submission" date="2015-10" db="EMBL/GenBank/DDBJ databases">
        <title>Genome sequencing and analysis of members of genus Stenotrophomonas.</title>
        <authorList>
            <person name="Patil P.P."/>
            <person name="Midha S."/>
            <person name="Patil P.B."/>
        </authorList>
    </citation>
    <scope>NUCLEOTIDE SEQUENCE [LARGE SCALE GENOMIC DNA]</scope>
    <source>
        <strain evidence="8 9">JCM 16536</strain>
    </source>
</reference>
<dbReference type="Proteomes" id="UP000051802">
    <property type="component" value="Unassembled WGS sequence"/>
</dbReference>
<name>A0A0R0A6N2_9GAMM</name>
<keyword evidence="5 6" id="KW-0472">Membrane</keyword>
<keyword evidence="4 6" id="KW-1133">Transmembrane helix</keyword>
<feature type="transmembrane region" description="Helical" evidence="6">
    <location>
        <begin position="262"/>
        <end position="282"/>
    </location>
</feature>
<dbReference type="STRING" id="676599.ARC20_16745"/>
<evidence type="ECO:0000256" key="6">
    <source>
        <dbReference type="SAM" id="Phobius"/>
    </source>
</evidence>
<gene>
    <name evidence="8" type="ORF">ARC20_16745</name>
</gene>
<evidence type="ECO:0000256" key="2">
    <source>
        <dbReference type="ARBA" id="ARBA00022475"/>
    </source>
</evidence>
<dbReference type="AlphaFoldDB" id="A0A0R0A6N2"/>
<sequence length="320" mass="34591">MTIILALLGIALLCLAGGVELWWNATARQRQRVAARHTEARLAPTPAATGTPSGIVTPASQAQATRAAPASAAVAKLPGWRAALRRAQLPDRPATIILIATPGVLLALACGMRMHSFVFALLGLVLYAIGAAVLLRRRMERQQRQLLRQLPDFLENMVRLAGIGNSLSMAFQTATQQVPPPLRPLLENALLYTRGGMDLDRALQQASRPYKLAAMETLSVVLGTSLRIGGRSDQILQRMSDFLRDVEQVQQELAATTSETRLSAWVIGLLPPVTALGMALFSPDFFRPMVELPAGHALLWVALALEGLGAFLLYRLAKSL</sequence>
<feature type="transmembrane region" description="Helical" evidence="6">
    <location>
        <begin position="117"/>
        <end position="135"/>
    </location>
</feature>